<dbReference type="Proteomes" id="UP001157134">
    <property type="component" value="Unassembled WGS sequence"/>
</dbReference>
<proteinExistence type="predicted"/>
<organism evidence="2 3">
    <name type="scientific">Thalassotalea loyana</name>
    <dbReference type="NCBI Taxonomy" id="280483"/>
    <lineage>
        <taxon>Bacteria</taxon>
        <taxon>Pseudomonadati</taxon>
        <taxon>Pseudomonadota</taxon>
        <taxon>Gammaproteobacteria</taxon>
        <taxon>Alteromonadales</taxon>
        <taxon>Colwelliaceae</taxon>
        <taxon>Thalassotalea</taxon>
    </lineage>
</organism>
<dbReference type="EMBL" id="BSSV01000007">
    <property type="protein sequence ID" value="GLX86863.1"/>
    <property type="molecule type" value="Genomic_DNA"/>
</dbReference>
<sequence length="203" mass="23288">MQPRLRPIPGAIANVILLPFKVIVPYNKTGYDINSQWDQKVSDKNLNAQIQAYKDVFASGLFQSTHQGLVKVVQNLRADFHKKYTGELTIGSVMHGYIDFTYFYIQTDYLKKKKLKLAIVLNHQKAQFELWLLGQTKSAQKEYWEKLASTKWITSNEMPTYSIFEVVLLSSPDFDNVTSITHAIQKNFDAFSSEINRTLSAVD</sequence>
<comment type="caution">
    <text evidence="2">The sequence shown here is derived from an EMBL/GenBank/DDBJ whole genome shotgun (WGS) entry which is preliminary data.</text>
</comment>
<dbReference type="Pfam" id="PF22526">
    <property type="entry name" value="DUF7000"/>
    <property type="match status" value="1"/>
</dbReference>
<name>A0ABQ6HFJ7_9GAMM</name>
<feature type="domain" description="DUF7000" evidence="1">
    <location>
        <begin position="46"/>
        <end position="198"/>
    </location>
</feature>
<evidence type="ECO:0000313" key="3">
    <source>
        <dbReference type="Proteomes" id="UP001157134"/>
    </source>
</evidence>
<accession>A0ABQ6HFJ7</accession>
<evidence type="ECO:0000313" key="2">
    <source>
        <dbReference type="EMBL" id="GLX86863.1"/>
    </source>
</evidence>
<protein>
    <recommendedName>
        <fullName evidence="1">DUF7000 domain-containing protein</fullName>
    </recommendedName>
</protein>
<keyword evidence="3" id="KW-1185">Reference proteome</keyword>
<dbReference type="InterPro" id="IPR054269">
    <property type="entry name" value="DUF7000"/>
</dbReference>
<reference evidence="2 3" key="1">
    <citation type="submission" date="2023-03" db="EMBL/GenBank/DDBJ databases">
        <title>Thalassotalea loyana LMG 22536T draft genome sequence.</title>
        <authorList>
            <person name="Sawabe T."/>
        </authorList>
    </citation>
    <scope>NUCLEOTIDE SEQUENCE [LARGE SCALE GENOMIC DNA]</scope>
    <source>
        <strain evidence="2 3">LMG 22536</strain>
    </source>
</reference>
<gene>
    <name evidence="2" type="ORF">tloyanaT_31160</name>
</gene>
<evidence type="ECO:0000259" key="1">
    <source>
        <dbReference type="Pfam" id="PF22526"/>
    </source>
</evidence>